<dbReference type="EMBL" id="JBHTOC010000007">
    <property type="protein sequence ID" value="MFD1429729.1"/>
    <property type="molecule type" value="Genomic_DNA"/>
</dbReference>
<evidence type="ECO:0000313" key="2">
    <source>
        <dbReference type="Proteomes" id="UP001597196"/>
    </source>
</evidence>
<accession>A0ABW4CI82</accession>
<gene>
    <name evidence="1" type="ORF">ACFQ4P_05640</name>
</gene>
<dbReference type="RefSeq" id="WP_203637015.1">
    <property type="nucleotide sequence ID" value="NZ_BOLS01000006.1"/>
</dbReference>
<reference evidence="2" key="1">
    <citation type="journal article" date="2019" name="Int. J. Syst. Evol. Microbiol.">
        <title>The Global Catalogue of Microorganisms (GCM) 10K type strain sequencing project: providing services to taxonomists for standard genome sequencing and annotation.</title>
        <authorList>
            <consortium name="The Broad Institute Genomics Platform"/>
            <consortium name="The Broad Institute Genome Sequencing Center for Infectious Disease"/>
            <person name="Wu L."/>
            <person name="Ma J."/>
        </authorList>
    </citation>
    <scope>NUCLEOTIDE SEQUENCE [LARGE SCALE GENOMIC DNA]</scope>
    <source>
        <strain evidence="2">CCM 8980</strain>
    </source>
</reference>
<dbReference type="PROSITE" id="PS51257">
    <property type="entry name" value="PROKAR_LIPOPROTEIN"/>
    <property type="match status" value="1"/>
</dbReference>
<organism evidence="1 2">
    <name type="scientific">Lacticaseibacillus mingshuiensis</name>
    <dbReference type="NCBI Taxonomy" id="2799574"/>
    <lineage>
        <taxon>Bacteria</taxon>
        <taxon>Bacillati</taxon>
        <taxon>Bacillota</taxon>
        <taxon>Bacilli</taxon>
        <taxon>Lactobacillales</taxon>
        <taxon>Lactobacillaceae</taxon>
        <taxon>Lacticaseibacillus</taxon>
    </lineage>
</organism>
<proteinExistence type="predicted"/>
<evidence type="ECO:0000313" key="1">
    <source>
        <dbReference type="EMBL" id="MFD1429729.1"/>
    </source>
</evidence>
<name>A0ABW4CI82_9LACO</name>
<comment type="caution">
    <text evidence="1">The sequence shown here is derived from an EMBL/GenBank/DDBJ whole genome shotgun (WGS) entry which is preliminary data.</text>
</comment>
<sequence length="57" mass="6385">MGKFIYIERHDLLLIIVPGFISCEQADRAEEELTGKTGIKTVILSGEDFTFVPEGKE</sequence>
<protein>
    <submittedName>
        <fullName evidence="1">Uncharacterized protein</fullName>
    </submittedName>
</protein>
<keyword evidence="2" id="KW-1185">Reference proteome</keyword>
<dbReference type="Proteomes" id="UP001597196">
    <property type="component" value="Unassembled WGS sequence"/>
</dbReference>